<dbReference type="RefSeq" id="WP_377044205.1">
    <property type="nucleotide sequence ID" value="NZ_JBHLUN010000006.1"/>
</dbReference>
<feature type="binding site" evidence="7">
    <location>
        <position position="169"/>
    </location>
    <ligand>
        <name>2-oxoglutarate</name>
        <dbReference type="ChEBI" id="CHEBI:16810"/>
    </ligand>
</feature>
<keyword evidence="3 7" id="KW-0847">Vitamin C</keyword>
<keyword evidence="10" id="KW-1185">Reference proteome</keyword>
<dbReference type="Proteomes" id="UP001589865">
    <property type="component" value="Unassembled WGS sequence"/>
</dbReference>
<gene>
    <name evidence="9" type="ORF">ACFFGY_09360</name>
</gene>
<keyword evidence="6 7" id="KW-0408">Iron</keyword>
<dbReference type="PANTHER" id="PTHR41536:SF1">
    <property type="entry name" value="PKHD-TYPE HYDROXYLASE YBIX"/>
    <property type="match status" value="1"/>
</dbReference>
<dbReference type="SMART" id="SM00702">
    <property type="entry name" value="P4Hc"/>
    <property type="match status" value="1"/>
</dbReference>
<dbReference type="InterPro" id="IPR005123">
    <property type="entry name" value="Oxoglu/Fe-dep_dioxygenase_dom"/>
</dbReference>
<comment type="cofactor">
    <cofactor evidence="1 7">
        <name>L-ascorbate</name>
        <dbReference type="ChEBI" id="CHEBI:38290"/>
    </cofactor>
</comment>
<evidence type="ECO:0000313" key="10">
    <source>
        <dbReference type="Proteomes" id="UP001589865"/>
    </source>
</evidence>
<keyword evidence="2 7" id="KW-0479">Metal-binding</keyword>
<dbReference type="Pfam" id="PF18331">
    <property type="entry name" value="PKHD_C"/>
    <property type="match status" value="1"/>
</dbReference>
<organism evidence="9 10">
    <name type="scientific">Roseomonas elaeocarpi</name>
    <dbReference type="NCBI Taxonomy" id="907779"/>
    <lineage>
        <taxon>Bacteria</taxon>
        <taxon>Pseudomonadati</taxon>
        <taxon>Pseudomonadota</taxon>
        <taxon>Alphaproteobacteria</taxon>
        <taxon>Acetobacterales</taxon>
        <taxon>Roseomonadaceae</taxon>
        <taxon>Roseomonas</taxon>
    </lineage>
</organism>
<dbReference type="Gene3D" id="2.60.120.620">
    <property type="entry name" value="q2cbj1_9rhob like domain"/>
    <property type="match status" value="1"/>
</dbReference>
<sequence>MLVRIPGLLTPEEVAHCRDILEAAAWVDGRATAGAQAALAKNNLQVPENTPTSRELGDVVLRALGRSPIFSSAALPLRVYPPMFNRYDVGMEFRAHVDNAIRAVPGAGMRIRADVSSTLFLTPPEDYEGGELVIQDSYGEQAVKFAAGDMVVYPATSLHHVRPITRGSRWGCFFWTQSMVKDDGQRAMLFDLDMGIIELRKSLPDDHPGVLAVTATYHNLLRRWTEM</sequence>
<reference evidence="9 10" key="1">
    <citation type="submission" date="2024-09" db="EMBL/GenBank/DDBJ databases">
        <authorList>
            <person name="Sun Q."/>
            <person name="Mori K."/>
        </authorList>
    </citation>
    <scope>NUCLEOTIDE SEQUENCE [LARGE SCALE GENOMIC DNA]</scope>
    <source>
        <strain evidence="9 10">TBRC 5777</strain>
    </source>
</reference>
<feature type="binding site" evidence="7">
    <location>
        <position position="98"/>
    </location>
    <ligand>
        <name>Fe cation</name>
        <dbReference type="ChEBI" id="CHEBI:24875"/>
    </ligand>
</feature>
<evidence type="ECO:0000256" key="5">
    <source>
        <dbReference type="ARBA" id="ARBA00023002"/>
    </source>
</evidence>
<feature type="binding site" evidence="7">
    <location>
        <position position="96"/>
    </location>
    <ligand>
        <name>Fe cation</name>
        <dbReference type="ChEBI" id="CHEBI:24875"/>
    </ligand>
</feature>
<dbReference type="EMBL" id="JBHLUN010000006">
    <property type="protein sequence ID" value="MFC0408453.1"/>
    <property type="molecule type" value="Genomic_DNA"/>
</dbReference>
<evidence type="ECO:0000256" key="6">
    <source>
        <dbReference type="ARBA" id="ARBA00023004"/>
    </source>
</evidence>
<protein>
    <submittedName>
        <fullName evidence="9">Fe2+-dependent dioxygenase</fullName>
    </submittedName>
</protein>
<name>A0ABV6JRU4_9PROT</name>
<dbReference type="NCBIfam" id="NF003975">
    <property type="entry name" value="PRK05467.1-4"/>
    <property type="match status" value="1"/>
</dbReference>
<dbReference type="Pfam" id="PF13640">
    <property type="entry name" value="2OG-FeII_Oxy_3"/>
    <property type="match status" value="1"/>
</dbReference>
<evidence type="ECO:0000256" key="1">
    <source>
        <dbReference type="ARBA" id="ARBA00001961"/>
    </source>
</evidence>
<dbReference type="InterPro" id="IPR023550">
    <property type="entry name" value="PKHD_hydroxylase"/>
</dbReference>
<evidence type="ECO:0000256" key="4">
    <source>
        <dbReference type="ARBA" id="ARBA00022964"/>
    </source>
</evidence>
<evidence type="ECO:0000256" key="2">
    <source>
        <dbReference type="ARBA" id="ARBA00022723"/>
    </source>
</evidence>
<feature type="binding site" evidence="7">
    <location>
        <position position="159"/>
    </location>
    <ligand>
        <name>Fe cation</name>
        <dbReference type="ChEBI" id="CHEBI:24875"/>
    </ligand>
</feature>
<proteinExistence type="inferred from homology"/>
<keyword evidence="5 7" id="KW-0560">Oxidoreductase</keyword>
<evidence type="ECO:0000256" key="3">
    <source>
        <dbReference type="ARBA" id="ARBA00022896"/>
    </source>
</evidence>
<evidence type="ECO:0000313" key="9">
    <source>
        <dbReference type="EMBL" id="MFC0408453.1"/>
    </source>
</evidence>
<dbReference type="InterPro" id="IPR044862">
    <property type="entry name" value="Pro_4_hyd_alph_FE2OG_OXY"/>
</dbReference>
<comment type="cofactor">
    <cofactor evidence="7">
        <name>Fe(2+)</name>
        <dbReference type="ChEBI" id="CHEBI:29033"/>
    </cofactor>
    <text evidence="7">Binds 1 Fe(2+) ion per subunit.</text>
</comment>
<dbReference type="InterPro" id="IPR041097">
    <property type="entry name" value="PKHD_C"/>
</dbReference>
<keyword evidence="4 7" id="KW-0223">Dioxygenase</keyword>
<comment type="caution">
    <text evidence="9">The sequence shown here is derived from an EMBL/GenBank/DDBJ whole genome shotgun (WGS) entry which is preliminary data.</text>
</comment>
<dbReference type="GO" id="GO:0051213">
    <property type="term" value="F:dioxygenase activity"/>
    <property type="evidence" value="ECO:0007669"/>
    <property type="project" value="UniProtKB-KW"/>
</dbReference>
<evidence type="ECO:0000256" key="7">
    <source>
        <dbReference type="HAMAP-Rule" id="MF_00657"/>
    </source>
</evidence>
<dbReference type="HAMAP" id="MF_00657">
    <property type="entry name" value="Hydroxyl_YbiX"/>
    <property type="match status" value="1"/>
</dbReference>
<dbReference type="NCBIfam" id="NF003974">
    <property type="entry name" value="PRK05467.1-3"/>
    <property type="match status" value="1"/>
</dbReference>
<feature type="domain" description="Fe2OG dioxygenase" evidence="8">
    <location>
        <begin position="78"/>
        <end position="178"/>
    </location>
</feature>
<dbReference type="PROSITE" id="PS51471">
    <property type="entry name" value="FE2OG_OXY"/>
    <property type="match status" value="1"/>
</dbReference>
<dbReference type="InterPro" id="IPR006620">
    <property type="entry name" value="Pro_4_hyd_alph"/>
</dbReference>
<evidence type="ECO:0000259" key="8">
    <source>
        <dbReference type="PROSITE" id="PS51471"/>
    </source>
</evidence>
<dbReference type="PANTHER" id="PTHR41536">
    <property type="entry name" value="PKHD-TYPE HYDROXYLASE YBIX"/>
    <property type="match status" value="1"/>
</dbReference>
<dbReference type="Gene3D" id="4.10.860.20">
    <property type="entry name" value="Rabenosyn, Rab binding domain"/>
    <property type="match status" value="1"/>
</dbReference>
<accession>A0ABV6JRU4</accession>